<evidence type="ECO:0000313" key="3">
    <source>
        <dbReference type="Proteomes" id="UP001235939"/>
    </source>
</evidence>
<feature type="compositionally biased region" description="Low complexity" evidence="1">
    <location>
        <begin position="232"/>
        <end position="248"/>
    </location>
</feature>
<feature type="region of interest" description="Disordered" evidence="1">
    <location>
        <begin position="96"/>
        <end position="116"/>
    </location>
</feature>
<protein>
    <submittedName>
        <fullName evidence="2">Uncharacterized protein</fullName>
    </submittedName>
</protein>
<dbReference type="Proteomes" id="UP001235939">
    <property type="component" value="Chromosome 17"/>
</dbReference>
<feature type="region of interest" description="Disordered" evidence="1">
    <location>
        <begin position="185"/>
        <end position="281"/>
    </location>
</feature>
<feature type="region of interest" description="Disordered" evidence="1">
    <location>
        <begin position="486"/>
        <end position="648"/>
    </location>
</feature>
<sequence>MLDEPRCQLYRAVVVEGDTAGPKELDPYHSMCIFMRLQDSETLTAAEIMPSKEFVHPAGPAEDPSLQVRGPPYDVEGLSDERPDGTEAPVTVAEGAVDGPAGRTGGADRGRMGRMGQGVEGQLEGRVGLVARRRSEAQSILDGGLMVGVHLARNLEMGVAARRERSRARRAERVVRPLRNGVAVPRSTTAAAKELDEGADSAPKPTAFSEVSLRQKAPRAAASARAERVGRAVRWSSTVRSRTRASAPAGGGQEVGRAEEPAAADDGEVQQLSSGDRRWLRPRMLEASSQSFSSRRRRGWRRVPSGGGWIQASPLLPPTSQLKAFLPPRVHTVVPPPRLRVGFPASTSEPQRSLIRRQIQGVLGTKGSRAKGGGGVLLERRTGLSKSEREGSVSNLAIELSVTPVGEWSTPWSQTIMAGARGLPMAARCMENASFLLAISANYRGRKGHFEPISSLALPNFLSAPAERDLYPLEAGELELGREVEKAEASDGNWPRHVVGGKPRRVVWPPDEPRQSGLQLGDSRGVVLDRGPHQRVRRSCSSDEGEAAGEGRPSAARSLQEGQEMLLPVGDGAPGGDVEPEDPDGGGRPGGAERGSRRGCARRRTRGQRSSGGSRQLRRPACILRRRSPPVRSLRRDEIGGRCRRRKR</sequence>
<reference evidence="2 3" key="1">
    <citation type="submission" date="2022-01" db="EMBL/GenBank/DDBJ databases">
        <title>A chromosomal length assembly of Cordylochernes scorpioides.</title>
        <authorList>
            <person name="Zeh D."/>
            <person name="Zeh J."/>
        </authorList>
    </citation>
    <scope>NUCLEOTIDE SEQUENCE [LARGE SCALE GENOMIC DNA]</scope>
    <source>
        <strain evidence="2">IN4F17</strain>
        <tissue evidence="2">Whole Body</tissue>
    </source>
</reference>
<organism evidence="2 3">
    <name type="scientific">Cordylochernes scorpioides</name>
    <dbReference type="NCBI Taxonomy" id="51811"/>
    <lineage>
        <taxon>Eukaryota</taxon>
        <taxon>Metazoa</taxon>
        <taxon>Ecdysozoa</taxon>
        <taxon>Arthropoda</taxon>
        <taxon>Chelicerata</taxon>
        <taxon>Arachnida</taxon>
        <taxon>Pseudoscorpiones</taxon>
        <taxon>Cheliferoidea</taxon>
        <taxon>Chernetidae</taxon>
        <taxon>Cordylochernes</taxon>
    </lineage>
</organism>
<feature type="compositionally biased region" description="Basic residues" evidence="1">
    <location>
        <begin position="597"/>
        <end position="607"/>
    </location>
</feature>
<gene>
    <name evidence="2" type="ORF">LAZ67_17001234</name>
</gene>
<evidence type="ECO:0000313" key="2">
    <source>
        <dbReference type="EMBL" id="UYV79143.1"/>
    </source>
</evidence>
<evidence type="ECO:0000256" key="1">
    <source>
        <dbReference type="SAM" id="MobiDB-lite"/>
    </source>
</evidence>
<proteinExistence type="predicted"/>
<name>A0ABY6LD84_9ARAC</name>
<dbReference type="EMBL" id="CP092879">
    <property type="protein sequence ID" value="UYV79143.1"/>
    <property type="molecule type" value="Genomic_DNA"/>
</dbReference>
<feature type="compositionally biased region" description="Low complexity" evidence="1">
    <location>
        <begin position="214"/>
        <end position="224"/>
    </location>
</feature>
<accession>A0ABY6LD84</accession>
<keyword evidence="3" id="KW-1185">Reference proteome</keyword>